<evidence type="ECO:0000256" key="1">
    <source>
        <dbReference type="SAM" id="MobiDB-lite"/>
    </source>
</evidence>
<organism evidence="2 3">
    <name type="scientific">Haloactinospora alba</name>
    <dbReference type="NCBI Taxonomy" id="405555"/>
    <lineage>
        <taxon>Bacteria</taxon>
        <taxon>Bacillati</taxon>
        <taxon>Actinomycetota</taxon>
        <taxon>Actinomycetes</taxon>
        <taxon>Streptosporangiales</taxon>
        <taxon>Nocardiopsidaceae</taxon>
        <taxon>Haloactinospora</taxon>
    </lineage>
</organism>
<reference evidence="2 3" key="1">
    <citation type="submission" date="2019-06" db="EMBL/GenBank/DDBJ databases">
        <title>Sequencing the genomes of 1000 actinobacteria strains.</title>
        <authorList>
            <person name="Klenk H.-P."/>
        </authorList>
    </citation>
    <scope>NUCLEOTIDE SEQUENCE [LARGE SCALE GENOMIC DNA]</scope>
    <source>
        <strain evidence="2 3">DSM 45015</strain>
    </source>
</reference>
<dbReference type="AlphaFoldDB" id="A0A543NFQ9"/>
<keyword evidence="3" id="KW-1185">Reference proteome</keyword>
<evidence type="ECO:0000313" key="3">
    <source>
        <dbReference type="Proteomes" id="UP000317422"/>
    </source>
</evidence>
<accession>A0A543NFQ9</accession>
<sequence>MKGDRPIPDRQSTPQEPPPPLRRPTREDYARGGVIPGAGATSERYIAFDRHVSPEHRRRFLEEEFARQTCSHEDAAPVESIVDGELLAWLCPDCDTQLPADRRAWADPYRRPLNPAPNH</sequence>
<protein>
    <submittedName>
        <fullName evidence="2">Uncharacterized protein</fullName>
    </submittedName>
</protein>
<name>A0A543NFQ9_9ACTN</name>
<comment type="caution">
    <text evidence="2">The sequence shown here is derived from an EMBL/GenBank/DDBJ whole genome shotgun (WGS) entry which is preliminary data.</text>
</comment>
<dbReference type="Proteomes" id="UP000317422">
    <property type="component" value="Unassembled WGS sequence"/>
</dbReference>
<evidence type="ECO:0000313" key="2">
    <source>
        <dbReference type="EMBL" id="TQN30600.1"/>
    </source>
</evidence>
<proteinExistence type="predicted"/>
<dbReference type="RefSeq" id="WP_141921834.1">
    <property type="nucleotide sequence ID" value="NZ_VFQC01000001.1"/>
</dbReference>
<dbReference type="OrthoDB" id="4277492at2"/>
<feature type="region of interest" description="Disordered" evidence="1">
    <location>
        <begin position="1"/>
        <end position="40"/>
    </location>
</feature>
<dbReference type="EMBL" id="VFQC01000001">
    <property type="protein sequence ID" value="TQN30600.1"/>
    <property type="molecule type" value="Genomic_DNA"/>
</dbReference>
<gene>
    <name evidence="2" type="ORF">FHX37_0482</name>
</gene>